<keyword evidence="4" id="KW-0732">Signal</keyword>
<dbReference type="GO" id="GO:0005975">
    <property type="term" value="P:carbohydrate metabolic process"/>
    <property type="evidence" value="ECO:0007669"/>
    <property type="project" value="InterPro"/>
</dbReference>
<dbReference type="InterPro" id="IPR017853">
    <property type="entry name" value="GH"/>
</dbReference>
<dbReference type="PROSITE" id="PS01182">
    <property type="entry name" value="GLYCOSYL_HYDROL_F35"/>
    <property type="match status" value="1"/>
</dbReference>
<dbReference type="PANTHER" id="PTHR23421">
    <property type="entry name" value="BETA-GALACTOSIDASE RELATED"/>
    <property type="match status" value="1"/>
</dbReference>
<feature type="domain" description="Beta-galactosidase galactose-binding" evidence="7">
    <location>
        <begin position="396"/>
        <end position="452"/>
    </location>
</feature>
<dbReference type="PRINTS" id="PR00742">
    <property type="entry name" value="GLHYDRLASE35"/>
</dbReference>
<feature type="chain" id="PRO_5037111014" evidence="4">
    <location>
        <begin position="22"/>
        <end position="479"/>
    </location>
</feature>
<feature type="signal peptide" evidence="4">
    <location>
        <begin position="1"/>
        <end position="21"/>
    </location>
</feature>
<dbReference type="InterPro" id="IPR008979">
    <property type="entry name" value="Galactose-bd-like_sf"/>
</dbReference>
<evidence type="ECO:0000256" key="3">
    <source>
        <dbReference type="ARBA" id="ARBA00023295"/>
    </source>
</evidence>
<keyword evidence="3" id="KW-0326">Glycosidase</keyword>
<evidence type="ECO:0000256" key="4">
    <source>
        <dbReference type="SAM" id="SignalP"/>
    </source>
</evidence>
<dbReference type="Pfam" id="PF01301">
    <property type="entry name" value="Glyco_hydro_35"/>
    <property type="match status" value="2"/>
</dbReference>
<dbReference type="Pfam" id="PF21317">
    <property type="entry name" value="BetaGal_ABD_1"/>
    <property type="match status" value="1"/>
</dbReference>
<evidence type="ECO:0000259" key="7">
    <source>
        <dbReference type="Pfam" id="PF21467"/>
    </source>
</evidence>
<dbReference type="Proteomes" id="UP000887540">
    <property type="component" value="Unplaced"/>
</dbReference>
<evidence type="ECO:0000259" key="5">
    <source>
        <dbReference type="Pfam" id="PF01301"/>
    </source>
</evidence>
<name>A0A914E6E1_9BILA</name>
<dbReference type="Gene3D" id="3.20.20.80">
    <property type="entry name" value="Glycosidases"/>
    <property type="match status" value="2"/>
</dbReference>
<feature type="domain" description="Beta-galactosidase 1-like first all-beta" evidence="6">
    <location>
        <begin position="299"/>
        <end position="345"/>
    </location>
</feature>
<protein>
    <submittedName>
        <fullName evidence="9">Glycoside hydrolase 35 catalytic domain-containing protein</fullName>
    </submittedName>
</protein>
<dbReference type="InterPro" id="IPR031330">
    <property type="entry name" value="Gly_Hdrlase_35_cat"/>
</dbReference>
<dbReference type="InterPro" id="IPR048913">
    <property type="entry name" value="BetaGal_gal-bd"/>
</dbReference>
<dbReference type="InterPro" id="IPR048912">
    <property type="entry name" value="BetaGal1-like_ABD1"/>
</dbReference>
<dbReference type="InterPro" id="IPR019801">
    <property type="entry name" value="Glyco_hydro_35_CS"/>
</dbReference>
<dbReference type="Pfam" id="PF21467">
    <property type="entry name" value="BetaGal_gal-bd"/>
    <property type="match status" value="1"/>
</dbReference>
<evidence type="ECO:0000256" key="1">
    <source>
        <dbReference type="ARBA" id="ARBA00009809"/>
    </source>
</evidence>
<keyword evidence="8" id="KW-1185">Reference proteome</keyword>
<sequence length="479" mass="53735">MTLHWYFLFLVFLTSCYNTEAGTFSVDYTNHQFLKDGKPFRYISGSIHYMRVHPDQWNDRLQRIRALGLNAVQVYVPWNMQETFQGNYINAVQNYYNVLLDVVKPLLYKNGGPILMVQVENEYGYGPCDHKYTAFLRDLIWSKLGNDTVLYTSPNVCSEYWVDWYTQWGVKAPGAANPSQVIDNINHMFIHWNASFNIYMIHGGTNFGFMAGADGNGGAPSTTSYDYGAAIAENGDITPVYLAIRSYIQNISGWEQPPLAIPSNNPASNYGQVPLKRVGTSLVSTLIQIQEACSQSTDPLTFESIDHPYGFVLYTATLSAGGKTLVTPNIKDYGYVFVNNNYQGLHNNVTLDNTLLQNWFQCGINLTKPSVDSLISGSFNEDIEDVLPEKATTAPGVYVGQFTASVLQDTFFDSTGWGKGVLFINGYNLGRYWPTVGPQIALYIPKPYIQQTNTVLLIELVGAQQNYANFVDHAMFKNI</sequence>
<dbReference type="InterPro" id="IPR001944">
    <property type="entry name" value="Glycoside_Hdrlase_35"/>
</dbReference>
<dbReference type="GO" id="GO:0004553">
    <property type="term" value="F:hydrolase activity, hydrolyzing O-glycosyl compounds"/>
    <property type="evidence" value="ECO:0007669"/>
    <property type="project" value="InterPro"/>
</dbReference>
<reference evidence="9" key="1">
    <citation type="submission" date="2022-11" db="UniProtKB">
        <authorList>
            <consortium name="WormBaseParasite"/>
        </authorList>
    </citation>
    <scope>IDENTIFICATION</scope>
</reference>
<dbReference type="Gene3D" id="2.60.120.260">
    <property type="entry name" value="Galactose-binding domain-like"/>
    <property type="match status" value="4"/>
</dbReference>
<proteinExistence type="inferred from homology"/>
<evidence type="ECO:0000313" key="9">
    <source>
        <dbReference type="WBParaSite" id="ACRNAN_scaffold608.g26464.t1"/>
    </source>
</evidence>
<dbReference type="WBParaSite" id="ACRNAN_scaffold608.g26464.t1">
    <property type="protein sequence ID" value="ACRNAN_scaffold608.g26464.t1"/>
    <property type="gene ID" value="ACRNAN_scaffold608.g26464"/>
</dbReference>
<feature type="domain" description="Glycoside hydrolase 35 catalytic" evidence="5">
    <location>
        <begin position="153"/>
        <end position="250"/>
    </location>
</feature>
<dbReference type="SUPFAM" id="SSF49785">
    <property type="entry name" value="Galactose-binding domain-like"/>
    <property type="match status" value="1"/>
</dbReference>
<feature type="domain" description="Glycoside hydrolase 35 catalytic" evidence="5">
    <location>
        <begin position="32"/>
        <end position="88"/>
    </location>
</feature>
<dbReference type="SUPFAM" id="SSF51445">
    <property type="entry name" value="(Trans)glycosidases"/>
    <property type="match status" value="1"/>
</dbReference>
<evidence type="ECO:0000256" key="2">
    <source>
        <dbReference type="ARBA" id="ARBA00022801"/>
    </source>
</evidence>
<keyword evidence="2" id="KW-0378">Hydrolase</keyword>
<evidence type="ECO:0000259" key="6">
    <source>
        <dbReference type="Pfam" id="PF21317"/>
    </source>
</evidence>
<evidence type="ECO:0000313" key="8">
    <source>
        <dbReference type="Proteomes" id="UP000887540"/>
    </source>
</evidence>
<accession>A0A914E6E1</accession>
<organism evidence="8 9">
    <name type="scientific">Acrobeloides nanus</name>
    <dbReference type="NCBI Taxonomy" id="290746"/>
    <lineage>
        <taxon>Eukaryota</taxon>
        <taxon>Metazoa</taxon>
        <taxon>Ecdysozoa</taxon>
        <taxon>Nematoda</taxon>
        <taxon>Chromadorea</taxon>
        <taxon>Rhabditida</taxon>
        <taxon>Tylenchina</taxon>
        <taxon>Cephalobomorpha</taxon>
        <taxon>Cephaloboidea</taxon>
        <taxon>Cephalobidae</taxon>
        <taxon>Acrobeloides</taxon>
    </lineage>
</organism>
<comment type="similarity">
    <text evidence="1">Belongs to the glycosyl hydrolase 35 family.</text>
</comment>
<dbReference type="AlphaFoldDB" id="A0A914E6E1"/>